<dbReference type="GO" id="GO:0005615">
    <property type="term" value="C:extracellular space"/>
    <property type="evidence" value="ECO:0007669"/>
    <property type="project" value="TreeGrafter"/>
</dbReference>
<sequence length="207" mass="23771">TWDDLADDVPDNNVRAKLKELYGHPGNIDLWVGLILERRLAGALVGPTIGCILGDQFRRLRTGDRFWYENEGVFTPLQLQQIRKTTLAAVLCNSGDHIDRIQRDVFEYRGDRSIKFYEECELIPQINLNVWQSCCEKGCAFSSSAEESIIQNRKRRAHKIYGKYTCNASDGIKRNGDVWKPDQCTTCECKIDQIWCSVEEDCRKTST</sequence>
<reference evidence="3" key="1">
    <citation type="submission" date="2012-08" db="EMBL/GenBank/DDBJ databases">
        <title>The Genome Sequence of Wuchereria bancrofti.</title>
        <authorList>
            <person name="Nutman T.B."/>
            <person name="Fink D.L."/>
            <person name="Russ C."/>
            <person name="Young S."/>
            <person name="Zeng Q."/>
            <person name="Koehrsen M."/>
            <person name="Alvarado L."/>
            <person name="Berlin A."/>
            <person name="Chapman S.B."/>
            <person name="Chen Z."/>
            <person name="Freedman E."/>
            <person name="Gellesch M."/>
            <person name="Goldberg J."/>
            <person name="Griggs A."/>
            <person name="Gujja S."/>
            <person name="Heilman E.R."/>
            <person name="Heiman D."/>
            <person name="Hepburn T."/>
            <person name="Howarth C."/>
            <person name="Jen D."/>
            <person name="Larson L."/>
            <person name="Lewis B."/>
            <person name="Mehta T."/>
            <person name="Park D."/>
            <person name="Pearson M."/>
            <person name="Roberts A."/>
            <person name="Saif S."/>
            <person name="Shea T."/>
            <person name="Shenoy N."/>
            <person name="Sisk P."/>
            <person name="Stolte C."/>
            <person name="Sykes S."/>
            <person name="Walk T."/>
            <person name="White J."/>
            <person name="Yandava C."/>
            <person name="Haas B."/>
            <person name="Henn M.R."/>
            <person name="Nusbaum C."/>
            <person name="Birren B."/>
        </authorList>
    </citation>
    <scope>NUCLEOTIDE SEQUENCE [LARGE SCALE GENOMIC DNA]</scope>
    <source>
        <strain evidence="3">NA</strain>
    </source>
</reference>
<name>J9EE05_WUCBA</name>
<proteinExistence type="predicted"/>
<dbReference type="Gene3D" id="1.10.640.10">
    <property type="entry name" value="Haem peroxidase domain superfamily, animal type"/>
    <property type="match status" value="1"/>
</dbReference>
<dbReference type="SUPFAM" id="SSF48113">
    <property type="entry name" value="Heme-dependent peroxidases"/>
    <property type="match status" value="1"/>
</dbReference>
<keyword evidence="1" id="KW-0560">Oxidoreductase</keyword>
<dbReference type="PANTHER" id="PTHR11475">
    <property type="entry name" value="OXIDASE/PEROXIDASE"/>
    <property type="match status" value="1"/>
</dbReference>
<evidence type="ECO:0000313" key="3">
    <source>
        <dbReference type="Proteomes" id="UP000004810"/>
    </source>
</evidence>
<dbReference type="AlphaFoldDB" id="J9EE05"/>
<evidence type="ECO:0000256" key="1">
    <source>
        <dbReference type="ARBA" id="ARBA00022559"/>
    </source>
</evidence>
<protein>
    <submittedName>
        <fullName evidence="2">Uncharacterized protein</fullName>
    </submittedName>
</protein>
<evidence type="ECO:0000313" key="2">
    <source>
        <dbReference type="EMBL" id="EJW80691.1"/>
    </source>
</evidence>
<gene>
    <name evidence="2" type="ORF">WUBG_08403</name>
</gene>
<dbReference type="InterPro" id="IPR019791">
    <property type="entry name" value="Haem_peroxidase_animal"/>
</dbReference>
<feature type="non-terminal residue" evidence="2">
    <location>
        <position position="1"/>
    </location>
</feature>
<dbReference type="Proteomes" id="UP000004810">
    <property type="component" value="Unassembled WGS sequence"/>
</dbReference>
<dbReference type="InterPro" id="IPR010255">
    <property type="entry name" value="Haem_peroxidase_sf"/>
</dbReference>
<dbReference type="GO" id="GO:0006979">
    <property type="term" value="P:response to oxidative stress"/>
    <property type="evidence" value="ECO:0007669"/>
    <property type="project" value="InterPro"/>
</dbReference>
<dbReference type="Pfam" id="PF03098">
    <property type="entry name" value="An_peroxidase"/>
    <property type="match status" value="1"/>
</dbReference>
<keyword evidence="1" id="KW-0575">Peroxidase</keyword>
<dbReference type="PROSITE" id="PS50292">
    <property type="entry name" value="PEROXIDASE_3"/>
    <property type="match status" value="1"/>
</dbReference>
<organism evidence="2 3">
    <name type="scientific">Wuchereria bancrofti</name>
    <dbReference type="NCBI Taxonomy" id="6293"/>
    <lineage>
        <taxon>Eukaryota</taxon>
        <taxon>Metazoa</taxon>
        <taxon>Ecdysozoa</taxon>
        <taxon>Nematoda</taxon>
        <taxon>Chromadorea</taxon>
        <taxon>Rhabditida</taxon>
        <taxon>Spirurina</taxon>
        <taxon>Spiruromorpha</taxon>
        <taxon>Filarioidea</taxon>
        <taxon>Onchocercidae</taxon>
        <taxon>Wuchereria</taxon>
    </lineage>
</organism>
<dbReference type="GO" id="GO:0020037">
    <property type="term" value="F:heme binding"/>
    <property type="evidence" value="ECO:0007669"/>
    <property type="project" value="InterPro"/>
</dbReference>
<accession>J9EE05</accession>
<dbReference type="GO" id="GO:0004601">
    <property type="term" value="F:peroxidase activity"/>
    <property type="evidence" value="ECO:0007669"/>
    <property type="project" value="UniProtKB-KW"/>
</dbReference>
<dbReference type="EMBL" id="ADBV01004278">
    <property type="protein sequence ID" value="EJW80691.1"/>
    <property type="molecule type" value="Genomic_DNA"/>
</dbReference>
<comment type="caution">
    <text evidence="2">The sequence shown here is derived from an EMBL/GenBank/DDBJ whole genome shotgun (WGS) entry which is preliminary data.</text>
</comment>
<dbReference type="InterPro" id="IPR037120">
    <property type="entry name" value="Haem_peroxidase_sf_animal"/>
</dbReference>
<dbReference type="Gene3D" id="2.10.70.10">
    <property type="entry name" value="Complement Module, domain 1"/>
    <property type="match status" value="1"/>
</dbReference>
<dbReference type="PANTHER" id="PTHR11475:SF140">
    <property type="entry name" value="PEROXIDASIN HOMOLOG PXN-2"/>
    <property type="match status" value="1"/>
</dbReference>